<dbReference type="EMBL" id="LXQE01000042">
    <property type="protein sequence ID" value="RCJ40979.1"/>
    <property type="molecule type" value="Genomic_DNA"/>
</dbReference>
<evidence type="ECO:0000313" key="3">
    <source>
        <dbReference type="EMBL" id="RCJ40979.1"/>
    </source>
</evidence>
<sequence length="411" mass="46287">MNLKDFSLLSPMIQSDDLLKAIETAIPATAIEQAIATTKANEERHRSLPAHLVVGLVIAMSLWSRDSMRDVLKNLVDGLSVVWVKVGKYWRVPCKSAITQARQRLGAGVMRQLFHQLVRPLATGETIGAFLNGLRIMVIDGTCFDVPDSDENARVFGRPGSRPGTVAAFPKVRLVILVEAGTHIIFDALMCPYRIGERVRALKLLRSVQSGMLLMWDRGLHSYEMVQKTVSQGCDYLGRIPANVKFLAEKPLADGSYLSWINPSGKLRKKGCKPLMVRVIEYTIEHPHNPSEQLTYRLITSLLDINKFPAELLAKEYHQRWEVESTIDELKIHLLGRKTHVRSHKPREVVQEIYGWLLSHWSVRVLMFQAATTAGIPPLRLSFTGTLRVIRRAIPKFQDLQPGESPFFSIG</sequence>
<dbReference type="SUPFAM" id="SSF53098">
    <property type="entry name" value="Ribonuclease H-like"/>
    <property type="match status" value="1"/>
</dbReference>
<protein>
    <submittedName>
        <fullName evidence="3">Transposase</fullName>
    </submittedName>
</protein>
<dbReference type="Pfam" id="PF13006">
    <property type="entry name" value="Nterm_IS4"/>
    <property type="match status" value="1"/>
</dbReference>
<gene>
    <name evidence="3" type="ORF">A6769_39160</name>
</gene>
<reference evidence="3 4" key="1">
    <citation type="submission" date="2016-04" db="EMBL/GenBank/DDBJ databases">
        <authorList>
            <person name="Evans L.H."/>
            <person name="Alamgir A."/>
            <person name="Owens N."/>
            <person name="Weber N.D."/>
            <person name="Virtaneva K."/>
            <person name="Barbian K."/>
            <person name="Babar A."/>
            <person name="Rosenke K."/>
        </authorList>
    </citation>
    <scope>NUCLEOTIDE SEQUENCE [LARGE SCALE GENOMIC DNA]</scope>
    <source>
        <strain evidence="3">NIES-2108</strain>
    </source>
</reference>
<dbReference type="Proteomes" id="UP000252085">
    <property type="component" value="Unassembled WGS sequence"/>
</dbReference>
<dbReference type="InterPro" id="IPR012337">
    <property type="entry name" value="RNaseH-like_sf"/>
</dbReference>
<dbReference type="InterPro" id="IPR024473">
    <property type="entry name" value="Transposases_IS4_N"/>
</dbReference>
<dbReference type="PANTHER" id="PTHR37529">
    <property type="entry name" value="TRANSPOSASE INSG FOR INSERTION SEQUENCE ELEMENT IS4-RELATED"/>
    <property type="match status" value="1"/>
</dbReference>
<organism evidence="3 4">
    <name type="scientific">Nostoc punctiforme NIES-2108</name>
    <dbReference type="NCBI Taxonomy" id="1356359"/>
    <lineage>
        <taxon>Bacteria</taxon>
        <taxon>Bacillati</taxon>
        <taxon>Cyanobacteriota</taxon>
        <taxon>Cyanophyceae</taxon>
        <taxon>Nostocales</taxon>
        <taxon>Nostocaceae</taxon>
        <taxon>Nostoc</taxon>
    </lineage>
</organism>
<feature type="domain" description="Transposase IS4-like" evidence="1">
    <location>
        <begin position="134"/>
        <end position="360"/>
    </location>
</feature>
<evidence type="ECO:0000259" key="1">
    <source>
        <dbReference type="Pfam" id="PF01609"/>
    </source>
</evidence>
<comment type="caution">
    <text evidence="3">The sequence shown here is derived from an EMBL/GenBank/DDBJ whole genome shotgun (WGS) entry which is preliminary data.</text>
</comment>
<dbReference type="GO" id="GO:0004803">
    <property type="term" value="F:transposase activity"/>
    <property type="evidence" value="ECO:0007669"/>
    <property type="project" value="InterPro"/>
</dbReference>
<evidence type="ECO:0000313" key="4">
    <source>
        <dbReference type="Proteomes" id="UP000252085"/>
    </source>
</evidence>
<dbReference type="GO" id="GO:0006313">
    <property type="term" value="P:DNA transposition"/>
    <property type="evidence" value="ECO:0007669"/>
    <property type="project" value="InterPro"/>
</dbReference>
<dbReference type="Pfam" id="PF01609">
    <property type="entry name" value="DDE_Tnp_1"/>
    <property type="match status" value="1"/>
</dbReference>
<dbReference type="GO" id="GO:0003677">
    <property type="term" value="F:DNA binding"/>
    <property type="evidence" value="ECO:0007669"/>
    <property type="project" value="InterPro"/>
</dbReference>
<name>A0A367RYE3_NOSPU</name>
<feature type="domain" description="Transposase IS4 N-terminal" evidence="2">
    <location>
        <begin position="21"/>
        <end position="114"/>
    </location>
</feature>
<dbReference type="NCBIfam" id="NF033592">
    <property type="entry name" value="transpos_IS4_1"/>
    <property type="match status" value="1"/>
</dbReference>
<dbReference type="InterPro" id="IPR002559">
    <property type="entry name" value="Transposase_11"/>
</dbReference>
<proteinExistence type="predicted"/>
<evidence type="ECO:0000259" key="2">
    <source>
        <dbReference type="Pfam" id="PF13006"/>
    </source>
</evidence>
<accession>A0A367RYE3</accession>
<dbReference type="AlphaFoldDB" id="A0A367RYE3"/>
<dbReference type="PANTHER" id="PTHR37529:SF1">
    <property type="entry name" value="TRANSPOSASE INSG FOR INSERTION SEQUENCE ELEMENT IS4-RELATED"/>
    <property type="match status" value="1"/>
</dbReference>
<dbReference type="InterPro" id="IPR047952">
    <property type="entry name" value="Transpos_IS4"/>
</dbReference>